<reference evidence="3 4" key="1">
    <citation type="journal article" date="2016" name="Nat. Commun.">
        <title>Thousands of microbial genomes shed light on interconnected biogeochemical processes in an aquifer system.</title>
        <authorList>
            <person name="Anantharaman K."/>
            <person name="Brown C.T."/>
            <person name="Hug L.A."/>
            <person name="Sharon I."/>
            <person name="Castelle C.J."/>
            <person name="Probst A.J."/>
            <person name="Thomas B.C."/>
            <person name="Singh A."/>
            <person name="Wilkins M.J."/>
            <person name="Karaoz U."/>
            <person name="Brodie E.L."/>
            <person name="Williams K.H."/>
            <person name="Hubbard S.S."/>
            <person name="Banfield J.F."/>
        </authorList>
    </citation>
    <scope>NUCLEOTIDE SEQUENCE [LARGE SCALE GENOMIC DNA]</scope>
</reference>
<comment type="caution">
    <text evidence="3">The sequence shown here is derived from an EMBL/GenBank/DDBJ whole genome shotgun (WGS) entry which is preliminary data.</text>
</comment>
<dbReference type="Gene3D" id="3.90.550.10">
    <property type="entry name" value="Spore Coat Polysaccharide Biosynthesis Protein SpsA, Chain A"/>
    <property type="match status" value="1"/>
</dbReference>
<evidence type="ECO:0000259" key="1">
    <source>
        <dbReference type="Pfam" id="PF00535"/>
    </source>
</evidence>
<dbReference type="InterPro" id="IPR001173">
    <property type="entry name" value="Glyco_trans_2-like"/>
</dbReference>
<protein>
    <recommendedName>
        <fullName evidence="1 2">Glycosyltransferase 2-like domain-containing protein</fullName>
    </recommendedName>
</protein>
<organism evidence="3 4">
    <name type="scientific">Candidatus Yanofskybacteria bacterium RIFCSPHIGHO2_01_FULL_44_17</name>
    <dbReference type="NCBI Taxonomy" id="1802668"/>
    <lineage>
        <taxon>Bacteria</taxon>
        <taxon>Candidatus Yanofskyibacteriota</taxon>
    </lineage>
</organism>
<dbReference type="Proteomes" id="UP000177507">
    <property type="component" value="Unassembled WGS sequence"/>
</dbReference>
<dbReference type="PANTHER" id="PTHR43179">
    <property type="entry name" value="RHAMNOSYLTRANSFERASE WBBL"/>
    <property type="match status" value="1"/>
</dbReference>
<dbReference type="Pfam" id="PF00535">
    <property type="entry name" value="Glycos_transf_2"/>
    <property type="match status" value="1"/>
</dbReference>
<name>A0A1F8EXG3_9BACT</name>
<feature type="domain" description="Glycosyltransferase 2-like" evidence="2">
    <location>
        <begin position="174"/>
        <end position="262"/>
    </location>
</feature>
<dbReference type="AlphaFoldDB" id="A0A1F8EXG3"/>
<dbReference type="CDD" id="cd04186">
    <property type="entry name" value="GT_2_like_c"/>
    <property type="match status" value="1"/>
</dbReference>
<accession>A0A1F8EXG3</accession>
<dbReference type="EMBL" id="MGJI01000007">
    <property type="protein sequence ID" value="OGN05564.1"/>
    <property type="molecule type" value="Genomic_DNA"/>
</dbReference>
<gene>
    <name evidence="3" type="ORF">A2831_03400</name>
</gene>
<proteinExistence type="predicted"/>
<evidence type="ECO:0000259" key="2">
    <source>
        <dbReference type="Pfam" id="PF13632"/>
    </source>
</evidence>
<evidence type="ECO:0000313" key="4">
    <source>
        <dbReference type="Proteomes" id="UP000177507"/>
    </source>
</evidence>
<dbReference type="SUPFAM" id="SSF53448">
    <property type="entry name" value="Nucleotide-diphospho-sugar transferases"/>
    <property type="match status" value="1"/>
</dbReference>
<dbReference type="PANTHER" id="PTHR43179:SF7">
    <property type="entry name" value="RHAMNOSYLTRANSFERASE WBBL"/>
    <property type="match status" value="1"/>
</dbReference>
<dbReference type="Pfam" id="PF13632">
    <property type="entry name" value="Glyco_trans_2_3"/>
    <property type="match status" value="1"/>
</dbReference>
<feature type="domain" description="Glycosyltransferase 2-like" evidence="1">
    <location>
        <begin position="5"/>
        <end position="128"/>
    </location>
</feature>
<dbReference type="STRING" id="1802668.A2831_03400"/>
<dbReference type="InterPro" id="IPR029044">
    <property type="entry name" value="Nucleotide-diphossugar_trans"/>
</dbReference>
<sequence>MKSLSIIIVHHQTPELLKLCLKSIRETSINLNYEVVVVDSTISRGARDLIREQYPEIKYLPFKENLGYSKGVNIGIKNSQGDYILILNPDIIATDGAISKMFNYIKKHEDVGMLGPRMLNLNSTQQKTFFSYYKPVTILARRSFLGKFGWFKKELNEFLMADVDPTKIQTPDWLMGSAIMLSRNAIRRIGGMDERFFMYFEDVDWARRFWHNDYKVVYYPEAVMYHYHQRESNSGLGILDTIFNKKTRWHISSAIKFFWKYRDLRKIELSP</sequence>
<evidence type="ECO:0000313" key="3">
    <source>
        <dbReference type="EMBL" id="OGN05564.1"/>
    </source>
</evidence>